<keyword evidence="2" id="KW-0255">Endonuclease</keyword>
<dbReference type="GO" id="GO:0004519">
    <property type="term" value="F:endonuclease activity"/>
    <property type="evidence" value="ECO:0007669"/>
    <property type="project" value="UniProtKB-KW"/>
</dbReference>
<dbReference type="Gene3D" id="3.40.960.10">
    <property type="entry name" value="VSR Endonuclease"/>
    <property type="match status" value="1"/>
</dbReference>
<reference evidence="2 3" key="1">
    <citation type="submission" date="2019-06" db="EMBL/GenBank/DDBJ databases">
        <title>Echinicola alkalisoli sp. nov. isolated from saline soil.</title>
        <authorList>
            <person name="Sun J.-Q."/>
            <person name="Xu L."/>
        </authorList>
    </citation>
    <scope>NUCLEOTIDE SEQUENCE [LARGE SCALE GENOMIC DNA]</scope>
    <source>
        <strain evidence="2 3">LN3S3</strain>
    </source>
</reference>
<evidence type="ECO:0000313" key="3">
    <source>
        <dbReference type="Proteomes" id="UP000316614"/>
    </source>
</evidence>
<dbReference type="PANTHER" id="PTHR38590">
    <property type="entry name" value="BLL0828 PROTEIN"/>
    <property type="match status" value="1"/>
</dbReference>
<keyword evidence="2" id="KW-0540">Nuclease</keyword>
<dbReference type="Pfam" id="PF04480">
    <property type="entry name" value="DUF559"/>
    <property type="match status" value="1"/>
</dbReference>
<dbReference type="KEGG" id="echi:FKX85_12515"/>
<dbReference type="CDD" id="cd01038">
    <property type="entry name" value="Endonuclease_DUF559"/>
    <property type="match status" value="1"/>
</dbReference>
<keyword evidence="2" id="KW-0378">Hydrolase</keyword>
<dbReference type="InterPro" id="IPR011335">
    <property type="entry name" value="Restrct_endonuc-II-like"/>
</dbReference>
<dbReference type="Proteomes" id="UP000316614">
    <property type="component" value="Chromosome"/>
</dbReference>
<keyword evidence="3" id="KW-1185">Reference proteome</keyword>
<dbReference type="InterPro" id="IPR047216">
    <property type="entry name" value="Endonuclease_DUF559_bact"/>
</dbReference>
<evidence type="ECO:0000259" key="1">
    <source>
        <dbReference type="Pfam" id="PF04480"/>
    </source>
</evidence>
<dbReference type="PANTHER" id="PTHR38590:SF1">
    <property type="entry name" value="BLL0828 PROTEIN"/>
    <property type="match status" value="1"/>
</dbReference>
<dbReference type="SUPFAM" id="SSF52980">
    <property type="entry name" value="Restriction endonuclease-like"/>
    <property type="match status" value="1"/>
</dbReference>
<sequence length="122" mass="14401">MHEMYFGASTEIKQRAKELREMLTPAEKVLWEALQNRKLNGLKFRRQHPISKFIADFYCHEYQLVVEVDGEVHLELEQVERDEGRTFELEELGLKVIRFTNKEVFCDLENVLKKIVSACGNK</sequence>
<accession>A0A514CJ56</accession>
<evidence type="ECO:0000313" key="2">
    <source>
        <dbReference type="EMBL" id="QDH79810.1"/>
    </source>
</evidence>
<dbReference type="RefSeq" id="WP_141615049.1">
    <property type="nucleotide sequence ID" value="NZ_CP041253.1"/>
</dbReference>
<dbReference type="OrthoDB" id="9798754at2"/>
<dbReference type="InterPro" id="IPR007569">
    <property type="entry name" value="DUF559"/>
</dbReference>
<gene>
    <name evidence="2" type="ORF">FKX85_12515</name>
</gene>
<organism evidence="2 3">
    <name type="scientific">Echinicola soli</name>
    <dbReference type="NCBI Taxonomy" id="2591634"/>
    <lineage>
        <taxon>Bacteria</taxon>
        <taxon>Pseudomonadati</taxon>
        <taxon>Bacteroidota</taxon>
        <taxon>Cytophagia</taxon>
        <taxon>Cytophagales</taxon>
        <taxon>Cyclobacteriaceae</taxon>
        <taxon>Echinicola</taxon>
    </lineage>
</organism>
<dbReference type="AlphaFoldDB" id="A0A514CJ56"/>
<proteinExistence type="predicted"/>
<dbReference type="EMBL" id="CP041253">
    <property type="protein sequence ID" value="QDH79810.1"/>
    <property type="molecule type" value="Genomic_DNA"/>
</dbReference>
<name>A0A514CJ56_9BACT</name>
<feature type="domain" description="DUF559" evidence="1">
    <location>
        <begin position="11"/>
        <end position="119"/>
    </location>
</feature>
<protein>
    <submittedName>
        <fullName evidence="2">Endonuclease domain-containing protein</fullName>
    </submittedName>
</protein>